<reference evidence="2 3" key="1">
    <citation type="submission" date="2023-03" db="EMBL/GenBank/DDBJ databases">
        <title>Draft genome sequence of Streptomyces sp. RB6PN23 isolated from peat swamp forest in Thailand.</title>
        <authorList>
            <person name="Klaysubun C."/>
            <person name="Duangmal K."/>
        </authorList>
    </citation>
    <scope>NUCLEOTIDE SEQUENCE [LARGE SCALE GENOMIC DNA]</scope>
    <source>
        <strain evidence="2 3">RB6PN23</strain>
    </source>
</reference>
<dbReference type="RefSeq" id="WP_276091829.1">
    <property type="nucleotide sequence ID" value="NZ_JARJBC010000001.1"/>
</dbReference>
<dbReference type="NCBIfam" id="TIGR02276">
    <property type="entry name" value="beta_rpt_yvtn"/>
    <property type="match status" value="1"/>
</dbReference>
<sequence>MARPHLSPDGASLYVANGGSNSVSVLDTRTHRVTATVAVGPPGTDPSQRGRHSAKGAAAYCQGGREAQPGYSA</sequence>
<dbReference type="InterPro" id="IPR011964">
    <property type="entry name" value="YVTN_b-propeller_repeat"/>
</dbReference>
<protein>
    <recommendedName>
        <fullName evidence="4">YncE family protein</fullName>
    </recommendedName>
</protein>
<evidence type="ECO:0000256" key="1">
    <source>
        <dbReference type="SAM" id="MobiDB-lite"/>
    </source>
</evidence>
<dbReference type="Proteomes" id="UP001216579">
    <property type="component" value="Unassembled WGS sequence"/>
</dbReference>
<dbReference type="InterPro" id="IPR011045">
    <property type="entry name" value="N2O_reductase_N"/>
</dbReference>
<evidence type="ECO:0008006" key="4">
    <source>
        <dbReference type="Google" id="ProtNLM"/>
    </source>
</evidence>
<gene>
    <name evidence="2" type="ORF">P3G67_01690</name>
</gene>
<evidence type="ECO:0000313" key="2">
    <source>
        <dbReference type="EMBL" id="MDF3287966.1"/>
    </source>
</evidence>
<keyword evidence="3" id="KW-1185">Reference proteome</keyword>
<dbReference type="InterPro" id="IPR015943">
    <property type="entry name" value="WD40/YVTN_repeat-like_dom_sf"/>
</dbReference>
<name>A0ABT5ZE61_9ACTN</name>
<comment type="caution">
    <text evidence="2">The sequence shown here is derived from an EMBL/GenBank/DDBJ whole genome shotgun (WGS) entry which is preliminary data.</text>
</comment>
<accession>A0ABT5ZE61</accession>
<feature type="region of interest" description="Disordered" evidence="1">
    <location>
        <begin position="37"/>
        <end position="73"/>
    </location>
</feature>
<dbReference type="Gene3D" id="2.130.10.10">
    <property type="entry name" value="YVTN repeat-like/Quinoprotein amine dehydrogenase"/>
    <property type="match status" value="1"/>
</dbReference>
<organism evidence="2 3">
    <name type="scientific">Streptomyces silvisoli</name>
    <dbReference type="NCBI Taxonomy" id="3034235"/>
    <lineage>
        <taxon>Bacteria</taxon>
        <taxon>Bacillati</taxon>
        <taxon>Actinomycetota</taxon>
        <taxon>Actinomycetes</taxon>
        <taxon>Kitasatosporales</taxon>
        <taxon>Streptomycetaceae</taxon>
        <taxon>Streptomyces</taxon>
    </lineage>
</organism>
<evidence type="ECO:0000313" key="3">
    <source>
        <dbReference type="Proteomes" id="UP001216579"/>
    </source>
</evidence>
<dbReference type="SUPFAM" id="SSF50974">
    <property type="entry name" value="Nitrous oxide reductase, N-terminal domain"/>
    <property type="match status" value="1"/>
</dbReference>
<proteinExistence type="predicted"/>
<dbReference type="EMBL" id="JARJBC010000001">
    <property type="protein sequence ID" value="MDF3287966.1"/>
    <property type="molecule type" value="Genomic_DNA"/>
</dbReference>